<dbReference type="InterPro" id="IPR001647">
    <property type="entry name" value="HTH_TetR"/>
</dbReference>
<dbReference type="InterPro" id="IPR041479">
    <property type="entry name" value="TetR_CgmR_C"/>
</dbReference>
<feature type="domain" description="HTH tetR-type" evidence="5">
    <location>
        <begin position="4"/>
        <end position="64"/>
    </location>
</feature>
<dbReference type="RefSeq" id="WP_256707758.1">
    <property type="nucleotide sequence ID" value="NZ_CP101914.1"/>
</dbReference>
<proteinExistence type="predicted"/>
<evidence type="ECO:0000313" key="6">
    <source>
        <dbReference type="EMBL" id="UUI02522.1"/>
    </source>
</evidence>
<keyword evidence="2 4" id="KW-0238">DNA-binding</keyword>
<keyword evidence="3" id="KW-0804">Transcription</keyword>
<dbReference type="InterPro" id="IPR036271">
    <property type="entry name" value="Tet_transcr_reg_TetR-rel_C_sf"/>
</dbReference>
<keyword evidence="1" id="KW-0805">Transcription regulation</keyword>
<name>A0ABY5JQC7_9BACI</name>
<accession>A0ABY5JQC7</accession>
<evidence type="ECO:0000313" key="7">
    <source>
        <dbReference type="Proteomes" id="UP001059773"/>
    </source>
</evidence>
<dbReference type="Proteomes" id="UP001059773">
    <property type="component" value="Chromosome"/>
</dbReference>
<dbReference type="Pfam" id="PF17937">
    <property type="entry name" value="TetR_C_28"/>
    <property type="match status" value="1"/>
</dbReference>
<dbReference type="SUPFAM" id="SSF46689">
    <property type="entry name" value="Homeodomain-like"/>
    <property type="match status" value="1"/>
</dbReference>
<dbReference type="InterPro" id="IPR050109">
    <property type="entry name" value="HTH-type_TetR-like_transc_reg"/>
</dbReference>
<organism evidence="6 7">
    <name type="scientific">Oceanobacillus jeddahense</name>
    <dbReference type="NCBI Taxonomy" id="1462527"/>
    <lineage>
        <taxon>Bacteria</taxon>
        <taxon>Bacillati</taxon>
        <taxon>Bacillota</taxon>
        <taxon>Bacilli</taxon>
        <taxon>Bacillales</taxon>
        <taxon>Bacillaceae</taxon>
        <taxon>Oceanobacillus</taxon>
    </lineage>
</organism>
<reference evidence="6" key="1">
    <citation type="submission" date="2022-07" db="EMBL/GenBank/DDBJ databases">
        <title>FELIX.</title>
        <authorList>
            <person name="Wan K.H."/>
            <person name="Park S."/>
            <person name="Lawrence Q."/>
            <person name="Eichenberger J.P."/>
            <person name="Booth B.W."/>
            <person name="Piaggio A.J."/>
            <person name="Chandler J.C."/>
            <person name="Franklin A.B."/>
            <person name="Celniker S.E."/>
        </authorList>
    </citation>
    <scope>NUCLEOTIDE SEQUENCE</scope>
    <source>
        <strain evidence="6">QA-1986 374</strain>
    </source>
</reference>
<dbReference type="EMBL" id="CP101914">
    <property type="protein sequence ID" value="UUI02522.1"/>
    <property type="molecule type" value="Genomic_DNA"/>
</dbReference>
<evidence type="ECO:0000256" key="3">
    <source>
        <dbReference type="ARBA" id="ARBA00023163"/>
    </source>
</evidence>
<evidence type="ECO:0000256" key="4">
    <source>
        <dbReference type="PROSITE-ProRule" id="PRU00335"/>
    </source>
</evidence>
<gene>
    <name evidence="6" type="ORF">NP439_21170</name>
</gene>
<dbReference type="PRINTS" id="PR00455">
    <property type="entry name" value="HTHTETR"/>
</dbReference>
<dbReference type="PROSITE" id="PS50977">
    <property type="entry name" value="HTH_TETR_2"/>
    <property type="match status" value="1"/>
</dbReference>
<keyword evidence="7" id="KW-1185">Reference proteome</keyword>
<evidence type="ECO:0000256" key="1">
    <source>
        <dbReference type="ARBA" id="ARBA00023015"/>
    </source>
</evidence>
<dbReference type="PANTHER" id="PTHR30055">
    <property type="entry name" value="HTH-TYPE TRANSCRIPTIONAL REGULATOR RUTR"/>
    <property type="match status" value="1"/>
</dbReference>
<dbReference type="InterPro" id="IPR009057">
    <property type="entry name" value="Homeodomain-like_sf"/>
</dbReference>
<dbReference type="PANTHER" id="PTHR30055:SF234">
    <property type="entry name" value="HTH-TYPE TRANSCRIPTIONAL REGULATOR BETI"/>
    <property type="match status" value="1"/>
</dbReference>
<evidence type="ECO:0000259" key="5">
    <source>
        <dbReference type="PROSITE" id="PS50977"/>
    </source>
</evidence>
<dbReference type="Gene3D" id="1.10.357.10">
    <property type="entry name" value="Tetracycline Repressor, domain 2"/>
    <property type="match status" value="1"/>
</dbReference>
<protein>
    <submittedName>
        <fullName evidence="6">TetR/AcrR family transcriptional regulator</fullName>
    </submittedName>
</protein>
<dbReference type="SUPFAM" id="SSF48498">
    <property type="entry name" value="Tetracyclin repressor-like, C-terminal domain"/>
    <property type="match status" value="1"/>
</dbReference>
<dbReference type="Pfam" id="PF00440">
    <property type="entry name" value="TetR_N"/>
    <property type="match status" value="1"/>
</dbReference>
<feature type="DNA-binding region" description="H-T-H motif" evidence="4">
    <location>
        <begin position="27"/>
        <end position="46"/>
    </location>
</feature>
<sequence>MSKNDTRSKILKAAAYIVQTEGILNLTLEATAEKAGVSKGGLLYHFPSKDALVAGMVQDPMQSYIDNIERNVDQDTLQDPRGRWTRSFIKGTFGKRNPDKDMDAGLMAAATINRDLLKPVQEAYAHWQDHIDNDGLDPINATILRLAVDGLWFSEIFDLAPLEDDTRQLVLERLLQLTKEDWK</sequence>
<evidence type="ECO:0000256" key="2">
    <source>
        <dbReference type="ARBA" id="ARBA00023125"/>
    </source>
</evidence>